<evidence type="ECO:0000256" key="1">
    <source>
        <dbReference type="SAM" id="Phobius"/>
    </source>
</evidence>
<feature type="transmembrane region" description="Helical" evidence="1">
    <location>
        <begin position="97"/>
        <end position="129"/>
    </location>
</feature>
<dbReference type="EMBL" id="JAGGKG010000022">
    <property type="protein sequence ID" value="MBP1907152.1"/>
    <property type="molecule type" value="Genomic_DNA"/>
</dbReference>
<dbReference type="CDD" id="cd21809">
    <property type="entry name" value="ABC-2_lan_permease-like"/>
    <property type="match status" value="1"/>
</dbReference>
<sequence length="244" mass="27102">MLKATIAAEWLKMKRNPVWLSFILLPILPAIMGTFNYLQNQAVLQNHWYSLWTQHTLFNCYFFIPALIGVYCSYLYRMEHTNHNWNAVMTAPVRISYLYFAKLFTASVMVCLTMVWIGVLFIASGWLAGVSGSVPINLLGWLVRGAFAGIVICAIQLIFSLIIRSFAVPVGIALIGGFSGVAFLSQGLGAYYPYSLLALGMNATNPEGAMPISMTTFILNCLLFILACWLFASLCLKKRDVIAG</sequence>
<protein>
    <submittedName>
        <fullName evidence="2">ABC-2 type transport system permease protein</fullName>
    </submittedName>
</protein>
<organism evidence="2 3">
    <name type="scientific">Paenibacillus turicensis</name>
    <dbReference type="NCBI Taxonomy" id="160487"/>
    <lineage>
        <taxon>Bacteria</taxon>
        <taxon>Bacillati</taxon>
        <taxon>Bacillota</taxon>
        <taxon>Bacilli</taxon>
        <taxon>Bacillales</taxon>
        <taxon>Paenibacillaceae</taxon>
        <taxon>Paenibacillus</taxon>
    </lineage>
</organism>
<dbReference type="Pfam" id="PF12730">
    <property type="entry name" value="ABC2_membrane_4"/>
    <property type="match status" value="1"/>
</dbReference>
<feature type="transmembrane region" description="Helical" evidence="1">
    <location>
        <begin position="141"/>
        <end position="163"/>
    </location>
</feature>
<proteinExistence type="predicted"/>
<keyword evidence="1" id="KW-1133">Transmembrane helix</keyword>
<feature type="transmembrane region" description="Helical" evidence="1">
    <location>
        <begin position="170"/>
        <end position="192"/>
    </location>
</feature>
<keyword evidence="1" id="KW-0812">Transmembrane</keyword>
<dbReference type="Proteomes" id="UP001519272">
    <property type="component" value="Unassembled WGS sequence"/>
</dbReference>
<dbReference type="RefSeq" id="WP_210090735.1">
    <property type="nucleotide sequence ID" value="NZ_JAGGKG010000022.1"/>
</dbReference>
<name>A0ABS4FX69_9BACL</name>
<feature type="transmembrane region" description="Helical" evidence="1">
    <location>
        <begin position="58"/>
        <end position="76"/>
    </location>
</feature>
<evidence type="ECO:0000313" key="2">
    <source>
        <dbReference type="EMBL" id="MBP1907152.1"/>
    </source>
</evidence>
<feature type="transmembrane region" description="Helical" evidence="1">
    <location>
        <begin position="18"/>
        <end position="38"/>
    </location>
</feature>
<evidence type="ECO:0000313" key="3">
    <source>
        <dbReference type="Proteomes" id="UP001519272"/>
    </source>
</evidence>
<comment type="caution">
    <text evidence="2">The sequence shown here is derived from an EMBL/GenBank/DDBJ whole genome shotgun (WGS) entry which is preliminary data.</text>
</comment>
<keyword evidence="3" id="KW-1185">Reference proteome</keyword>
<gene>
    <name evidence="2" type="ORF">J2Z32_003817</name>
</gene>
<reference evidence="2 3" key="1">
    <citation type="submission" date="2021-03" db="EMBL/GenBank/DDBJ databases">
        <title>Genomic Encyclopedia of Type Strains, Phase IV (KMG-IV): sequencing the most valuable type-strain genomes for metagenomic binning, comparative biology and taxonomic classification.</title>
        <authorList>
            <person name="Goeker M."/>
        </authorList>
    </citation>
    <scope>NUCLEOTIDE SEQUENCE [LARGE SCALE GENOMIC DNA]</scope>
    <source>
        <strain evidence="2 3">DSM 14349</strain>
    </source>
</reference>
<feature type="transmembrane region" description="Helical" evidence="1">
    <location>
        <begin position="212"/>
        <end position="236"/>
    </location>
</feature>
<keyword evidence="1" id="KW-0472">Membrane</keyword>
<accession>A0ABS4FX69</accession>